<dbReference type="Pfam" id="PF01142">
    <property type="entry name" value="TruD"/>
    <property type="match status" value="1"/>
</dbReference>
<proteinExistence type="inferred from homology"/>
<feature type="active site" description="Nucleophile" evidence="4">
    <location>
        <position position="86"/>
    </location>
</feature>
<dbReference type="PANTHER" id="PTHR13326:SF21">
    <property type="entry name" value="PSEUDOURIDYLATE SYNTHASE PUS7L"/>
    <property type="match status" value="1"/>
</dbReference>
<dbReference type="Gene3D" id="3.30.70.3160">
    <property type="match status" value="1"/>
</dbReference>
<evidence type="ECO:0000256" key="4">
    <source>
        <dbReference type="HAMAP-Rule" id="MF_01082"/>
    </source>
</evidence>
<dbReference type="InterPro" id="IPR011760">
    <property type="entry name" value="PsdUridine_synth_TruD_insert"/>
</dbReference>
<accession>A0A1C3EFV6</accession>
<comment type="function">
    <text evidence="4">Responsible for synthesis of pseudouridine from uracil-13 in transfer RNAs.</text>
</comment>
<dbReference type="PANTHER" id="PTHR13326">
    <property type="entry name" value="TRNA PSEUDOURIDINE SYNTHASE D"/>
    <property type="match status" value="1"/>
</dbReference>
<dbReference type="EC" id="5.4.99.27" evidence="4"/>
<dbReference type="HAMAP" id="MF_01082">
    <property type="entry name" value="TruD"/>
    <property type="match status" value="1"/>
</dbReference>
<dbReference type="GO" id="GO:0160150">
    <property type="term" value="F:tRNA pseudouridine(13) synthase activity"/>
    <property type="evidence" value="ECO:0007669"/>
    <property type="project" value="UniProtKB-EC"/>
</dbReference>
<dbReference type="Proteomes" id="UP000094828">
    <property type="component" value="Unassembled WGS sequence"/>
</dbReference>
<dbReference type="InterPro" id="IPR042214">
    <property type="entry name" value="TruD_catalytic"/>
</dbReference>
<dbReference type="GO" id="GO:0031119">
    <property type="term" value="P:tRNA pseudouridine synthesis"/>
    <property type="evidence" value="ECO:0007669"/>
    <property type="project" value="UniProtKB-UniRule"/>
</dbReference>
<dbReference type="PROSITE" id="PS01268">
    <property type="entry name" value="UPF0024"/>
    <property type="match status" value="1"/>
</dbReference>
<keyword evidence="7" id="KW-1185">Reference proteome</keyword>
<dbReference type="PIRSF" id="PIRSF037016">
    <property type="entry name" value="Pseudouridin_synth_euk_prd"/>
    <property type="match status" value="1"/>
</dbReference>
<dbReference type="InterPro" id="IPR020119">
    <property type="entry name" value="PsdUridine_synth_TruD_CS"/>
</dbReference>
<evidence type="ECO:0000256" key="1">
    <source>
        <dbReference type="ARBA" id="ARBA00007953"/>
    </source>
</evidence>
<organism evidence="6 7">
    <name type="scientific">Planctopirus hydrillae</name>
    <dbReference type="NCBI Taxonomy" id="1841610"/>
    <lineage>
        <taxon>Bacteria</taxon>
        <taxon>Pseudomonadati</taxon>
        <taxon>Planctomycetota</taxon>
        <taxon>Planctomycetia</taxon>
        <taxon>Planctomycetales</taxon>
        <taxon>Planctomycetaceae</taxon>
        <taxon>Planctopirus</taxon>
    </lineage>
</organism>
<dbReference type="Gene3D" id="3.30.2350.20">
    <property type="entry name" value="TruD, catalytic domain"/>
    <property type="match status" value="1"/>
</dbReference>
<sequence>MRSLYCCCSLEPTTLLPTPAVAARMKLKCLPEDFQVEELSEFEIQGGNYAVYKLTKTSLGTPEAIEAILRRWKIKREHISYGGLKDRHAITQQYVTISRGPRRDLNQQNFTLVYQGQTKQHFGPTDISGNRFHIVIRDLPRNVAQKYVNLRESLLVDRLPNYFDDQRFGSLGASREFIAQPWCAGNYERALWLALAEPNPHDRPDDREEKRILRDNWGNWVDCKAKLAQSSRRSIVTYLCDHPTNFKNAFALIRVDLRGLFLSAYQSYLWNHILAELIRSKVWHERVYEVGLSAQQVAFCTSLTMEEQDELSRVKLPLPSARIDLEGSALEAHYENVLRELGIELRELRVKYPRDSFFSKGERPALIVPHNLQMAMASDEQYAGRYKVTCDFELPRGSYATIVLKRLTLDPTAVSERTHEGAGSSVALAEEE</sequence>
<gene>
    <name evidence="4" type="primary">truD</name>
    <name evidence="6" type="ORF">A6X21_21600</name>
</gene>
<dbReference type="OrthoDB" id="1550679at2"/>
<evidence type="ECO:0000313" key="7">
    <source>
        <dbReference type="Proteomes" id="UP000094828"/>
    </source>
</evidence>
<dbReference type="STRING" id="1841610.A6X21_21600"/>
<dbReference type="PROSITE" id="PS50984">
    <property type="entry name" value="TRUD"/>
    <property type="match status" value="1"/>
</dbReference>
<feature type="domain" description="TRUD" evidence="5">
    <location>
        <begin position="158"/>
        <end position="368"/>
    </location>
</feature>
<dbReference type="Gene3D" id="1.10.1510.30">
    <property type="match status" value="1"/>
</dbReference>
<evidence type="ECO:0000256" key="3">
    <source>
        <dbReference type="ARBA" id="ARBA00023235"/>
    </source>
</evidence>
<name>A0A1C3EFV6_9PLAN</name>
<dbReference type="AlphaFoldDB" id="A0A1C3EFV6"/>
<evidence type="ECO:0000259" key="5">
    <source>
        <dbReference type="PROSITE" id="PS50984"/>
    </source>
</evidence>
<evidence type="ECO:0000256" key="2">
    <source>
        <dbReference type="ARBA" id="ARBA00022694"/>
    </source>
</evidence>
<dbReference type="GO" id="GO:0003723">
    <property type="term" value="F:RNA binding"/>
    <property type="evidence" value="ECO:0007669"/>
    <property type="project" value="InterPro"/>
</dbReference>
<keyword evidence="2 4" id="KW-0819">tRNA processing</keyword>
<comment type="catalytic activity">
    <reaction evidence="4">
        <text>uridine(13) in tRNA = pseudouridine(13) in tRNA</text>
        <dbReference type="Rhea" id="RHEA:42540"/>
        <dbReference type="Rhea" id="RHEA-COMP:10105"/>
        <dbReference type="Rhea" id="RHEA-COMP:10106"/>
        <dbReference type="ChEBI" id="CHEBI:65314"/>
        <dbReference type="ChEBI" id="CHEBI:65315"/>
        <dbReference type="EC" id="5.4.99.27"/>
    </reaction>
</comment>
<evidence type="ECO:0000313" key="6">
    <source>
        <dbReference type="EMBL" id="ODA32111.1"/>
    </source>
</evidence>
<dbReference type="EMBL" id="LYDR01000071">
    <property type="protein sequence ID" value="ODA32111.1"/>
    <property type="molecule type" value="Genomic_DNA"/>
</dbReference>
<comment type="similarity">
    <text evidence="1 4">Belongs to the pseudouridine synthase TruD family.</text>
</comment>
<dbReference type="SUPFAM" id="SSF55120">
    <property type="entry name" value="Pseudouridine synthase"/>
    <property type="match status" value="1"/>
</dbReference>
<dbReference type="InterPro" id="IPR001656">
    <property type="entry name" value="PsdUridine_synth_TruD"/>
</dbReference>
<reference evidence="6 7" key="1">
    <citation type="submission" date="2016-05" db="EMBL/GenBank/DDBJ databases">
        <title>Genomic and physiological characterization of Planctopirus sp. isolated from fresh water lake.</title>
        <authorList>
            <person name="Subhash Y."/>
            <person name="Ramana C."/>
        </authorList>
    </citation>
    <scope>NUCLEOTIDE SEQUENCE [LARGE SCALE GENOMIC DNA]</scope>
    <source>
        <strain evidence="6 7">JC280</strain>
    </source>
</reference>
<keyword evidence="3 4" id="KW-0413">Isomerase</keyword>
<comment type="caution">
    <text evidence="6">The sequence shown here is derived from an EMBL/GenBank/DDBJ whole genome shotgun (WGS) entry which is preliminary data.</text>
</comment>
<dbReference type="InterPro" id="IPR020103">
    <property type="entry name" value="PsdUridine_synth_cat_dom_sf"/>
</dbReference>
<protein>
    <recommendedName>
        <fullName evidence="4">tRNA pseudouridine synthase D</fullName>
        <ecNumber evidence="4">5.4.99.27</ecNumber>
    </recommendedName>
    <alternativeName>
        <fullName evidence="4">tRNA pseudouridine(13) synthase</fullName>
    </alternativeName>
    <alternativeName>
        <fullName evidence="4">tRNA pseudouridylate synthase D</fullName>
    </alternativeName>
    <alternativeName>
        <fullName evidence="4">tRNA-uridine isomerase D</fullName>
    </alternativeName>
</protein>